<keyword evidence="10" id="KW-0865">Zymogen</keyword>
<evidence type="ECO:0000256" key="5">
    <source>
        <dbReference type="ARBA" id="ARBA00022723"/>
    </source>
</evidence>
<feature type="binding site" description="in inhibited form" evidence="14">
    <location>
        <position position="114"/>
    </location>
    <ligand>
        <name>Zn(2+)</name>
        <dbReference type="ChEBI" id="CHEBI:29105"/>
        <label>2</label>
        <note>catalytic</note>
    </ligand>
</feature>
<reference evidence="20 22" key="3">
    <citation type="submission" date="2017-11" db="EMBL/GenBank/DDBJ databases">
        <title>De-novo sequencing of pomegranate (Punica granatum L.) genome.</title>
        <authorList>
            <person name="Akparov Z."/>
            <person name="Amiraslanov A."/>
            <person name="Hajiyeva S."/>
            <person name="Abbasov M."/>
            <person name="Kaur K."/>
            <person name="Hamwieh A."/>
            <person name="Solovyev V."/>
            <person name="Salamov A."/>
            <person name="Braich B."/>
            <person name="Kosarev P."/>
            <person name="Mahmoud A."/>
            <person name="Hajiyev E."/>
            <person name="Babayeva S."/>
            <person name="Izzatullayeva V."/>
            <person name="Mammadov A."/>
            <person name="Mammadov A."/>
            <person name="Sharifova S."/>
            <person name="Ojaghi J."/>
            <person name="Eynullazada K."/>
            <person name="Bayramov B."/>
            <person name="Abdulazimova A."/>
            <person name="Shahmuradov I."/>
        </authorList>
    </citation>
    <scope>NUCLEOTIDE SEQUENCE [LARGE SCALE GENOMIC DNA]</scope>
    <source>
        <strain evidence="20">AG2017</strain>
        <strain evidence="22">cv. AG2017</strain>
        <tissue evidence="20">Leaf</tissue>
    </source>
</reference>
<feature type="binding site" evidence="14">
    <location>
        <position position="220"/>
    </location>
    <ligand>
        <name>Ca(2+)</name>
        <dbReference type="ChEBI" id="CHEBI:29108"/>
        <label>3</label>
    </ligand>
</feature>
<comment type="cofactor">
    <cofactor evidence="14">
        <name>Ca(2+)</name>
        <dbReference type="ChEBI" id="CHEBI:29108"/>
    </cofactor>
    <text evidence="14">Can bind about 5 Ca(2+) ions per subunit.</text>
</comment>
<comment type="subcellular location">
    <subcellularLocation>
        <location evidence="1">Cell membrane</location>
        <topology evidence="1">Lipid-anchor</topology>
        <topology evidence="1">GPI-anchor</topology>
        <orientation evidence="1">Extracellular side</orientation>
    </subcellularLocation>
</comment>
<feature type="binding site" evidence="14">
    <location>
        <position position="228"/>
    </location>
    <ligand>
        <name>Zn(2+)</name>
        <dbReference type="ChEBI" id="CHEBI:29105"/>
        <label>1</label>
    </ligand>
</feature>
<evidence type="ECO:0000256" key="17">
    <source>
        <dbReference type="SAM" id="SignalP"/>
    </source>
</evidence>
<dbReference type="GO" id="GO:0030574">
    <property type="term" value="P:collagen catabolic process"/>
    <property type="evidence" value="ECO:0007669"/>
    <property type="project" value="TreeGrafter"/>
</dbReference>
<dbReference type="SUPFAM" id="SSF47090">
    <property type="entry name" value="PGBD-like"/>
    <property type="match status" value="1"/>
</dbReference>
<feature type="short sequence motif" description="Cysteine switch" evidence="15">
    <location>
        <begin position="112"/>
        <end position="143"/>
    </location>
</feature>
<dbReference type="Pfam" id="PF01471">
    <property type="entry name" value="PG_binding_1"/>
    <property type="match status" value="1"/>
</dbReference>
<dbReference type="SMART" id="SM00235">
    <property type="entry name" value="ZnMc"/>
    <property type="match status" value="1"/>
</dbReference>
<dbReference type="InterPro" id="IPR021190">
    <property type="entry name" value="Pept_M10A"/>
</dbReference>
<protein>
    <recommendedName>
        <fullName evidence="18">Peptidase metallopeptidase domain-containing protein</fullName>
    </recommendedName>
</protein>
<dbReference type="FunFam" id="3.40.390.10:FF:000018">
    <property type="entry name" value="Metalloendoproteinase 1"/>
    <property type="match status" value="1"/>
</dbReference>
<feature type="binding site" evidence="14">
    <location>
        <position position="213"/>
    </location>
    <ligand>
        <name>Zn(2+)</name>
        <dbReference type="ChEBI" id="CHEBI:29105"/>
        <label>1</label>
    </ligand>
</feature>
<evidence type="ECO:0000256" key="11">
    <source>
        <dbReference type="ARBA" id="ARBA00023180"/>
    </source>
</evidence>
<keyword evidence="4" id="KW-0645">Protease</keyword>
<dbReference type="GO" id="GO:0004222">
    <property type="term" value="F:metalloendopeptidase activity"/>
    <property type="evidence" value="ECO:0007669"/>
    <property type="project" value="InterPro"/>
</dbReference>
<evidence type="ECO:0000256" key="9">
    <source>
        <dbReference type="ARBA" id="ARBA00023049"/>
    </source>
</evidence>
<dbReference type="InterPro" id="IPR001818">
    <property type="entry name" value="Pept_M10_metallopeptidase"/>
</dbReference>
<feature type="binding site" evidence="14">
    <location>
        <position position="243"/>
    </location>
    <ligand>
        <name>Ca(2+)</name>
        <dbReference type="ChEBI" id="CHEBI:29108"/>
        <label>1</label>
    </ligand>
</feature>
<comment type="caution">
    <text evidence="19">The sequence shown here is derived from an EMBL/GenBank/DDBJ whole genome shotgun (WGS) entry which is preliminary data.</text>
</comment>
<evidence type="ECO:0000256" key="6">
    <source>
        <dbReference type="ARBA" id="ARBA00022729"/>
    </source>
</evidence>
<dbReference type="AlphaFoldDB" id="A0A218XZL0"/>
<dbReference type="InterPro" id="IPR021158">
    <property type="entry name" value="Pept_M10A_Zn_BS"/>
</dbReference>
<evidence type="ECO:0000256" key="3">
    <source>
        <dbReference type="ARBA" id="ARBA00022622"/>
    </source>
</evidence>
<keyword evidence="9" id="KW-0482">Metalloprotease</keyword>
<dbReference type="OrthoDB" id="406838at2759"/>
<comment type="similarity">
    <text evidence="2">Belongs to the peptidase M10A family. Matrix metalloproteinases (MMPs) subfamily.</text>
</comment>
<feature type="binding site" evidence="14">
    <location>
        <position position="240"/>
    </location>
    <ligand>
        <name>Ca(2+)</name>
        <dbReference type="ChEBI" id="CHEBI:29108"/>
        <label>3</label>
    </ligand>
</feature>
<keyword evidence="8 13" id="KW-0862">Zinc</keyword>
<evidence type="ECO:0000256" key="14">
    <source>
        <dbReference type="PIRSR" id="PIRSR621190-2"/>
    </source>
</evidence>
<feature type="binding site" evidence="13">
    <location>
        <position position="266"/>
    </location>
    <ligand>
        <name>Zn(2+)</name>
        <dbReference type="ChEBI" id="CHEBI:29105"/>
        <label>2</label>
        <note>catalytic</note>
    </ligand>
</feature>
<feature type="binding site" evidence="13">
    <location>
        <position position="262"/>
    </location>
    <ligand>
        <name>Zn(2+)</name>
        <dbReference type="ChEBI" id="CHEBI:29105"/>
        <label>2</label>
        <note>catalytic</note>
    </ligand>
</feature>
<dbReference type="GO" id="GO:0030198">
    <property type="term" value="P:extracellular matrix organization"/>
    <property type="evidence" value="ECO:0007669"/>
    <property type="project" value="TreeGrafter"/>
</dbReference>
<dbReference type="InterPro" id="IPR024079">
    <property type="entry name" value="MetalloPept_cat_dom_sf"/>
</dbReference>
<dbReference type="PROSITE" id="PS00546">
    <property type="entry name" value="CYSTEINE_SWITCH"/>
    <property type="match status" value="1"/>
</dbReference>
<evidence type="ECO:0000256" key="8">
    <source>
        <dbReference type="ARBA" id="ARBA00022833"/>
    </source>
</evidence>
<reference evidence="21" key="1">
    <citation type="journal article" date="2017" name="Plant J.">
        <title>The pomegranate (Punica granatum L.) genome and the genomics of punicalagin biosynthesis.</title>
        <authorList>
            <person name="Qin G."/>
            <person name="Xu C."/>
            <person name="Ming R."/>
            <person name="Tang H."/>
            <person name="Guyot R."/>
            <person name="Kramer E.M."/>
            <person name="Hu Y."/>
            <person name="Yi X."/>
            <person name="Qi Y."/>
            <person name="Xu X."/>
            <person name="Gao Z."/>
            <person name="Pan H."/>
            <person name="Jian J."/>
            <person name="Tian Y."/>
            <person name="Yue Z."/>
            <person name="Xu Y."/>
        </authorList>
    </citation>
    <scope>NUCLEOTIDE SEQUENCE [LARGE SCALE GENOMIC DNA]</scope>
    <source>
        <strain evidence="21">cv. Dabenzi</strain>
    </source>
</reference>
<evidence type="ECO:0000256" key="16">
    <source>
        <dbReference type="SAM" id="MobiDB-lite"/>
    </source>
</evidence>
<keyword evidence="6 17" id="KW-0732">Signal</keyword>
<evidence type="ECO:0000256" key="1">
    <source>
        <dbReference type="ARBA" id="ARBA00004471"/>
    </source>
</evidence>
<evidence type="ECO:0000313" key="22">
    <source>
        <dbReference type="Proteomes" id="UP000233551"/>
    </source>
</evidence>
<dbReference type="GO" id="GO:0006508">
    <property type="term" value="P:proteolysis"/>
    <property type="evidence" value="ECO:0007669"/>
    <property type="project" value="UniProtKB-KW"/>
</dbReference>
<feature type="binding site" evidence="14">
    <location>
        <position position="215"/>
    </location>
    <ligand>
        <name>Zn(2+)</name>
        <dbReference type="ChEBI" id="CHEBI:29105"/>
        <label>1</label>
    </ligand>
</feature>
<evidence type="ECO:0000259" key="18">
    <source>
        <dbReference type="SMART" id="SM00235"/>
    </source>
</evidence>
<dbReference type="InterPro" id="IPR033739">
    <property type="entry name" value="M10A_MMP"/>
</dbReference>
<comment type="cofactor">
    <cofactor evidence="14">
        <name>Zn(2+)</name>
        <dbReference type="ChEBI" id="CHEBI:29105"/>
    </cofactor>
    <text evidence="14">Binds 2 Zn(2+) ions per subunit.</text>
</comment>
<evidence type="ECO:0000256" key="4">
    <source>
        <dbReference type="ARBA" id="ARBA00022670"/>
    </source>
</evidence>
<dbReference type="GO" id="GO:0008270">
    <property type="term" value="F:zinc ion binding"/>
    <property type="evidence" value="ECO:0007669"/>
    <property type="project" value="InterPro"/>
</dbReference>
<dbReference type="GeneID" id="116187217"/>
<dbReference type="Proteomes" id="UP000233551">
    <property type="component" value="Unassembled WGS sequence"/>
</dbReference>
<evidence type="ECO:0000313" key="20">
    <source>
        <dbReference type="EMBL" id="PKH65853.1"/>
    </source>
</evidence>
<dbReference type="PANTHER" id="PTHR10201">
    <property type="entry name" value="MATRIX METALLOPROTEINASE"/>
    <property type="match status" value="1"/>
</dbReference>
<dbReference type="GO" id="GO:0005886">
    <property type="term" value="C:plasma membrane"/>
    <property type="evidence" value="ECO:0007669"/>
    <property type="project" value="UniProtKB-SubCell"/>
</dbReference>
<accession>A0A218XZL0</accession>
<dbReference type="Proteomes" id="UP000197138">
    <property type="component" value="Unassembled WGS sequence"/>
</dbReference>
<reference evidence="19" key="2">
    <citation type="submission" date="2017-06" db="EMBL/GenBank/DDBJ databases">
        <title>The pomegranate genome and the genomics of punicalagin biosynthesis.</title>
        <authorList>
            <person name="Xu C."/>
        </authorList>
    </citation>
    <scope>NUCLEOTIDE SEQUENCE [LARGE SCALE GENOMIC DNA]</scope>
    <source>
        <tissue evidence="19">Fresh leaf</tissue>
    </source>
</reference>
<evidence type="ECO:0000256" key="7">
    <source>
        <dbReference type="ARBA" id="ARBA00022801"/>
    </source>
</evidence>
<dbReference type="PIRSF" id="PIRSF001191">
    <property type="entry name" value="Peptidase_M10A_matrix"/>
    <property type="match status" value="1"/>
</dbReference>
<feature type="binding site" evidence="14">
    <location>
        <position position="203"/>
    </location>
    <ligand>
        <name>Ca(2+)</name>
        <dbReference type="ChEBI" id="CHEBI:29108"/>
        <label>2</label>
    </ligand>
</feature>
<evidence type="ECO:0000313" key="19">
    <source>
        <dbReference type="EMBL" id="OWM90535.1"/>
    </source>
</evidence>
<evidence type="ECO:0000256" key="15">
    <source>
        <dbReference type="PIRSR" id="PIRSR621190-5"/>
    </source>
</evidence>
<feature type="domain" description="Peptidase metallopeptidase" evidence="18">
    <location>
        <begin position="151"/>
        <end position="305"/>
    </location>
</feature>
<evidence type="ECO:0000256" key="12">
    <source>
        <dbReference type="PIRSR" id="PIRSR001191-1"/>
    </source>
</evidence>
<feature type="signal peptide" evidence="17">
    <location>
        <begin position="1"/>
        <end position="26"/>
    </location>
</feature>
<keyword evidence="5 13" id="KW-0479">Metal-binding</keyword>
<keyword evidence="7" id="KW-0378">Hydrolase</keyword>
<dbReference type="PRINTS" id="PR00138">
    <property type="entry name" value="MATRIXIN"/>
</dbReference>
<dbReference type="GO" id="GO:0031012">
    <property type="term" value="C:extracellular matrix"/>
    <property type="evidence" value="ECO:0007669"/>
    <property type="project" value="InterPro"/>
</dbReference>
<feature type="region of interest" description="Disordered" evidence="16">
    <location>
        <begin position="112"/>
        <end position="135"/>
    </location>
</feature>
<dbReference type="EMBL" id="MTKT01000548">
    <property type="protein sequence ID" value="OWM90535.1"/>
    <property type="molecule type" value="Genomic_DNA"/>
</dbReference>
<keyword evidence="22" id="KW-1185">Reference proteome</keyword>
<keyword evidence="14" id="KW-0106">Calcium</keyword>
<dbReference type="GO" id="GO:0098552">
    <property type="term" value="C:side of membrane"/>
    <property type="evidence" value="ECO:0007669"/>
    <property type="project" value="UniProtKB-KW"/>
</dbReference>
<dbReference type="CDD" id="cd04278">
    <property type="entry name" value="ZnMc_MMP"/>
    <property type="match status" value="1"/>
</dbReference>
<keyword evidence="3" id="KW-0472">Membrane</keyword>
<gene>
    <name evidence="19" type="ORF">CDL15_Pgr014838</name>
    <name evidence="20" type="ORF">CRG98_050163</name>
</gene>
<feature type="binding site" evidence="14">
    <location>
        <position position="221"/>
    </location>
    <ligand>
        <name>Ca(2+)</name>
        <dbReference type="ChEBI" id="CHEBI:29108"/>
        <label>3</label>
    </ligand>
</feature>
<keyword evidence="11" id="KW-0325">Glycoprotein</keyword>
<dbReference type="EMBL" id="PGOL01044770">
    <property type="protein sequence ID" value="PKH65853.1"/>
    <property type="molecule type" value="Genomic_DNA"/>
</dbReference>
<feature type="binding site" evidence="13">
    <location>
        <position position="272"/>
    </location>
    <ligand>
        <name>Zn(2+)</name>
        <dbReference type="ChEBI" id="CHEBI:29105"/>
        <label>2</label>
        <note>catalytic</note>
    </ligand>
</feature>
<feature type="binding site" evidence="14">
    <location>
        <position position="238"/>
    </location>
    <ligand>
        <name>Zn(2+)</name>
        <dbReference type="ChEBI" id="CHEBI:29105"/>
        <label>1</label>
    </ligand>
</feature>
<dbReference type="InterPro" id="IPR036365">
    <property type="entry name" value="PGBD-like_sf"/>
</dbReference>
<evidence type="ECO:0000313" key="21">
    <source>
        <dbReference type="Proteomes" id="UP000197138"/>
    </source>
</evidence>
<dbReference type="SUPFAM" id="SSF55486">
    <property type="entry name" value="Metalloproteases ('zincins'), catalytic domain"/>
    <property type="match status" value="1"/>
</dbReference>
<feature type="active site" evidence="12">
    <location>
        <position position="263"/>
    </location>
</feature>
<dbReference type="STRING" id="22663.A0A218XZL0"/>
<evidence type="ECO:0000256" key="2">
    <source>
        <dbReference type="ARBA" id="ARBA00009614"/>
    </source>
</evidence>
<proteinExistence type="inferred from homology"/>
<feature type="chain" id="PRO_5014072117" description="Peptidase metallopeptidase domain-containing protein" evidence="17">
    <location>
        <begin position="27"/>
        <end position="305"/>
    </location>
</feature>
<feature type="binding site" evidence="14">
    <location>
        <position position="243"/>
    </location>
    <ligand>
        <name>Ca(2+)</name>
        <dbReference type="ChEBI" id="CHEBI:29108"/>
        <label>3</label>
    </ligand>
</feature>
<organism evidence="19 21">
    <name type="scientific">Punica granatum</name>
    <name type="common">Pomegranate</name>
    <dbReference type="NCBI Taxonomy" id="22663"/>
    <lineage>
        <taxon>Eukaryota</taxon>
        <taxon>Viridiplantae</taxon>
        <taxon>Streptophyta</taxon>
        <taxon>Embryophyta</taxon>
        <taxon>Tracheophyta</taxon>
        <taxon>Spermatophyta</taxon>
        <taxon>Magnoliopsida</taxon>
        <taxon>eudicotyledons</taxon>
        <taxon>Gunneridae</taxon>
        <taxon>Pentapetalae</taxon>
        <taxon>rosids</taxon>
        <taxon>malvids</taxon>
        <taxon>Myrtales</taxon>
        <taxon>Lythraceae</taxon>
        <taxon>Punica</taxon>
    </lineage>
</organism>
<evidence type="ECO:0000256" key="10">
    <source>
        <dbReference type="ARBA" id="ARBA00023145"/>
    </source>
</evidence>
<dbReference type="PANTHER" id="PTHR10201:SF213">
    <property type="entry name" value="METALLOENDOPROTEINASE 2-MMP-LIKE"/>
    <property type="match status" value="1"/>
</dbReference>
<sequence length="305" mass="33916">MEAVKLISSLSFLLLLLPLLFSSALADQNRSPFEFINGLKGCHKGNKTKGILELKHYMEKFGYLHYNHSSLHANDEEFDNLLEEAVKTYQQNYHMKATGTLDSETVSQMTKPRCGVPDIINGTNSMRPGRKGNHHRPGSLHTVGHYSFFPNRPRWPSNKYRLTYGFLSGTPNEAIGPVARAFQKWASATHFTFTQVQDYQSADLQIAFERRDHGDGAPFDGPGGTIAHAFAPTRGWFHYDKDERFSVGPTPGAFHLETVALHEIGHLLGLGHSQVPGAIMFPSISPGVSKGLHDDDIQGINALYQ</sequence>
<evidence type="ECO:0000256" key="13">
    <source>
        <dbReference type="PIRSR" id="PIRSR001191-2"/>
    </source>
</evidence>
<dbReference type="Gene3D" id="3.40.390.10">
    <property type="entry name" value="Collagenase (Catalytic Domain)"/>
    <property type="match status" value="1"/>
</dbReference>
<name>A0A218XZL0_PUNGR</name>
<dbReference type="Pfam" id="PF00413">
    <property type="entry name" value="Peptidase_M10"/>
    <property type="match status" value="1"/>
</dbReference>
<keyword evidence="3" id="KW-0336">GPI-anchor</keyword>
<dbReference type="InterPro" id="IPR006026">
    <property type="entry name" value="Peptidase_Metallo"/>
</dbReference>
<dbReference type="InterPro" id="IPR002477">
    <property type="entry name" value="Peptidoglycan-bd-like"/>
</dbReference>
<feature type="binding site" evidence="14">
    <location>
        <position position="280"/>
    </location>
    <ligand>
        <name>Zn(2+)</name>
        <dbReference type="ChEBI" id="CHEBI:29105"/>
        <label>2</label>
        <note>catalytic</note>
    </ligand>
</feature>
<keyword evidence="3" id="KW-0449">Lipoprotein</keyword>